<feature type="binding site" evidence="5">
    <location>
        <position position="80"/>
    </location>
    <ligand>
        <name>S-adenosyl-L-methionine</name>
        <dbReference type="ChEBI" id="CHEBI:59789"/>
    </ligand>
</feature>
<dbReference type="CDD" id="cd02440">
    <property type="entry name" value="AdoMet_MTases"/>
    <property type="match status" value="1"/>
</dbReference>
<feature type="domain" description="Methyltransferase type 11" evidence="6">
    <location>
        <begin position="77"/>
        <end position="172"/>
    </location>
</feature>
<evidence type="ECO:0000256" key="4">
    <source>
        <dbReference type="ARBA" id="ARBA00022691"/>
    </source>
</evidence>
<dbReference type="UniPathway" id="UPA00232"/>
<comment type="catalytic activity">
    <reaction evidence="5">
        <text>a 3-(all-trans-polyprenyl)benzene-1,2-diol + S-adenosyl-L-methionine = a 2-methoxy-6-(all-trans-polyprenyl)phenol + S-adenosyl-L-homocysteine + H(+)</text>
        <dbReference type="Rhea" id="RHEA:31411"/>
        <dbReference type="Rhea" id="RHEA-COMP:9550"/>
        <dbReference type="Rhea" id="RHEA-COMP:9551"/>
        <dbReference type="ChEBI" id="CHEBI:15378"/>
        <dbReference type="ChEBI" id="CHEBI:57856"/>
        <dbReference type="ChEBI" id="CHEBI:59789"/>
        <dbReference type="ChEBI" id="CHEBI:62729"/>
        <dbReference type="ChEBI" id="CHEBI:62731"/>
        <dbReference type="EC" id="2.1.1.222"/>
    </reaction>
</comment>
<dbReference type="NCBIfam" id="TIGR01983">
    <property type="entry name" value="UbiG"/>
    <property type="match status" value="1"/>
</dbReference>
<sequence>MLHRDKLSPALGANLSEQEIRKFDALAEAWWDPDGPFKTVLAFNAVRLQYIENTIDAHFSAPIGATDAVSGQPLTVLDLGCGAGLLAEPLARRGHQVTAIDASAHNIEVARRHAHRSGTRVTYRHCLAGALLQERRQFDVVLNTEVVEHVPDPRALLTECAHLLKPGGLLIVATLNRTIKSYLVGIIGAEYVLRALPRGTHDWNAFVTPTEIIRAIAPLGFEINDLTGMSYNPFSRRWRLSHSADVNYLLSARKL</sequence>
<evidence type="ECO:0000256" key="5">
    <source>
        <dbReference type="HAMAP-Rule" id="MF_00472"/>
    </source>
</evidence>
<keyword evidence="4 5" id="KW-0949">S-adenosyl-L-methionine</keyword>
<keyword evidence="7" id="KW-0830">Ubiquinone</keyword>
<feature type="binding site" evidence="5">
    <location>
        <position position="47"/>
    </location>
    <ligand>
        <name>S-adenosyl-L-methionine</name>
        <dbReference type="ChEBI" id="CHEBI:59789"/>
    </ligand>
</feature>
<comment type="similarity">
    <text evidence="5">Belongs to the methyltransferase superfamily. UbiG/COQ3 family.</text>
</comment>
<dbReference type="GO" id="GO:0010420">
    <property type="term" value="F:polyprenyldihydroxybenzoate methyltransferase activity"/>
    <property type="evidence" value="ECO:0007669"/>
    <property type="project" value="InterPro"/>
</dbReference>
<dbReference type="Pfam" id="PF08241">
    <property type="entry name" value="Methyltransf_11"/>
    <property type="match status" value="1"/>
</dbReference>
<feature type="binding site" evidence="5">
    <location>
        <position position="101"/>
    </location>
    <ligand>
        <name>S-adenosyl-L-methionine</name>
        <dbReference type="ChEBI" id="CHEBI:59789"/>
    </ligand>
</feature>
<comment type="pathway">
    <text evidence="5">Cofactor biosynthesis; ubiquinone biosynthesis.</text>
</comment>
<keyword evidence="8" id="KW-1185">Reference proteome</keyword>
<evidence type="ECO:0000313" key="7">
    <source>
        <dbReference type="EMBL" id="SDJ72988.1"/>
    </source>
</evidence>
<dbReference type="EC" id="2.1.1.64" evidence="5"/>
<dbReference type="SUPFAM" id="SSF53335">
    <property type="entry name" value="S-adenosyl-L-methionine-dependent methyltransferases"/>
    <property type="match status" value="1"/>
</dbReference>
<evidence type="ECO:0000313" key="8">
    <source>
        <dbReference type="Proteomes" id="UP000199527"/>
    </source>
</evidence>
<evidence type="ECO:0000256" key="2">
    <source>
        <dbReference type="ARBA" id="ARBA00022679"/>
    </source>
</evidence>
<proteinExistence type="inferred from homology"/>
<keyword evidence="2 5" id="KW-0808">Transferase</keyword>
<name>A0A1G8W3S9_9GAMM</name>
<dbReference type="PANTHER" id="PTHR43464">
    <property type="entry name" value="METHYLTRANSFERASE"/>
    <property type="match status" value="1"/>
</dbReference>
<accession>A0A1G8W3S9</accession>
<dbReference type="PANTHER" id="PTHR43464:SF19">
    <property type="entry name" value="UBIQUINONE BIOSYNTHESIS O-METHYLTRANSFERASE, MITOCHONDRIAL"/>
    <property type="match status" value="1"/>
</dbReference>
<protein>
    <recommendedName>
        <fullName evidence="5">Ubiquinone biosynthesis O-methyltransferase</fullName>
    </recommendedName>
    <alternativeName>
        <fullName evidence="5">2-polyprenyl-6-hydroxyphenol methylase</fullName>
        <ecNumber evidence="5">2.1.1.222</ecNumber>
    </alternativeName>
    <alternativeName>
        <fullName evidence="5">3-demethylubiquinone 3-O-methyltransferase</fullName>
        <ecNumber evidence="5">2.1.1.64</ecNumber>
    </alternativeName>
</protein>
<evidence type="ECO:0000259" key="6">
    <source>
        <dbReference type="Pfam" id="PF08241"/>
    </source>
</evidence>
<feature type="binding site" evidence="5">
    <location>
        <position position="144"/>
    </location>
    <ligand>
        <name>S-adenosyl-L-methionine</name>
        <dbReference type="ChEBI" id="CHEBI:59789"/>
    </ligand>
</feature>
<evidence type="ECO:0000256" key="3">
    <source>
        <dbReference type="ARBA" id="ARBA00022688"/>
    </source>
</evidence>
<dbReference type="Proteomes" id="UP000199527">
    <property type="component" value="Unassembled WGS sequence"/>
</dbReference>
<dbReference type="GO" id="GO:0102208">
    <property type="term" value="F:2-polyprenyl-6-hydroxyphenol methylase activity"/>
    <property type="evidence" value="ECO:0007669"/>
    <property type="project" value="UniProtKB-EC"/>
</dbReference>
<dbReference type="EMBL" id="FNEM01000012">
    <property type="protein sequence ID" value="SDJ72988.1"/>
    <property type="molecule type" value="Genomic_DNA"/>
</dbReference>
<dbReference type="GO" id="GO:0061542">
    <property type="term" value="F:3-demethylubiquinol 3-O-methyltransferase activity"/>
    <property type="evidence" value="ECO:0007669"/>
    <property type="project" value="UniProtKB-UniRule"/>
</dbReference>
<dbReference type="InterPro" id="IPR029063">
    <property type="entry name" value="SAM-dependent_MTases_sf"/>
</dbReference>
<gene>
    <name evidence="5" type="primary">ubiG</name>
    <name evidence="7" type="ORF">SAMN04488540_11287</name>
</gene>
<dbReference type="RefSeq" id="WP_090366339.1">
    <property type="nucleotide sequence ID" value="NZ_FNEM01000012.1"/>
</dbReference>
<dbReference type="EC" id="2.1.1.222" evidence="5"/>
<dbReference type="InterPro" id="IPR010233">
    <property type="entry name" value="UbiG_MeTrfase"/>
</dbReference>
<dbReference type="OrthoDB" id="9801538at2"/>
<dbReference type="AlphaFoldDB" id="A0A1G8W3S9"/>
<comment type="catalytic activity">
    <reaction evidence="5">
        <text>a 3-demethylubiquinol + S-adenosyl-L-methionine = a ubiquinol + S-adenosyl-L-homocysteine + H(+)</text>
        <dbReference type="Rhea" id="RHEA:44380"/>
        <dbReference type="Rhea" id="RHEA-COMP:9566"/>
        <dbReference type="Rhea" id="RHEA-COMP:10914"/>
        <dbReference type="ChEBI" id="CHEBI:15378"/>
        <dbReference type="ChEBI" id="CHEBI:17976"/>
        <dbReference type="ChEBI" id="CHEBI:57856"/>
        <dbReference type="ChEBI" id="CHEBI:59789"/>
        <dbReference type="ChEBI" id="CHEBI:84422"/>
        <dbReference type="EC" id="2.1.1.64"/>
    </reaction>
</comment>
<organism evidence="7 8">
    <name type="scientific">Ferrimonas sediminum</name>
    <dbReference type="NCBI Taxonomy" id="718193"/>
    <lineage>
        <taxon>Bacteria</taxon>
        <taxon>Pseudomonadati</taxon>
        <taxon>Pseudomonadota</taxon>
        <taxon>Gammaproteobacteria</taxon>
        <taxon>Alteromonadales</taxon>
        <taxon>Ferrimonadaceae</taxon>
        <taxon>Ferrimonas</taxon>
    </lineage>
</organism>
<reference evidence="8" key="1">
    <citation type="submission" date="2016-10" db="EMBL/GenBank/DDBJ databases">
        <authorList>
            <person name="Varghese N."/>
            <person name="Submissions S."/>
        </authorList>
    </citation>
    <scope>NUCLEOTIDE SEQUENCE [LARGE SCALE GENOMIC DNA]</scope>
    <source>
        <strain evidence="8">DSM 23317</strain>
    </source>
</reference>
<evidence type="ECO:0000256" key="1">
    <source>
        <dbReference type="ARBA" id="ARBA00022603"/>
    </source>
</evidence>
<dbReference type="GO" id="GO:0032259">
    <property type="term" value="P:methylation"/>
    <property type="evidence" value="ECO:0007669"/>
    <property type="project" value="UniProtKB-KW"/>
</dbReference>
<keyword evidence="3 5" id="KW-0831">Ubiquinone biosynthesis</keyword>
<dbReference type="Gene3D" id="3.40.50.150">
    <property type="entry name" value="Vaccinia Virus protein VP39"/>
    <property type="match status" value="1"/>
</dbReference>
<dbReference type="InterPro" id="IPR013216">
    <property type="entry name" value="Methyltransf_11"/>
</dbReference>
<dbReference type="HAMAP" id="MF_00472">
    <property type="entry name" value="UbiG"/>
    <property type="match status" value="1"/>
</dbReference>
<comment type="function">
    <text evidence="5">O-methyltransferase that catalyzes the 2 O-methylation steps in the ubiquinone biosynthetic pathway.</text>
</comment>
<keyword evidence="1 5" id="KW-0489">Methyltransferase</keyword>